<dbReference type="AlphaFoldDB" id="A0A150NJ57"/>
<comment type="caution">
    <text evidence="1">The sequence shown here is derived from an EMBL/GenBank/DDBJ whole genome shotgun (WGS) entry which is preliminary data.</text>
</comment>
<dbReference type="PATRIC" id="fig|28037.235.peg.2069"/>
<reference evidence="1 2" key="1">
    <citation type="submission" date="2016-01" db="EMBL/GenBank/DDBJ databases">
        <title>Highly variable Streptococcus oralis 1 are common among viridans streptococci isolated from primates.</title>
        <authorList>
            <person name="Denapaite D."/>
            <person name="Rieger M."/>
            <person name="Koendgen S."/>
            <person name="Brueckner R."/>
            <person name="Ochigava I."/>
            <person name="Kappeler P."/>
            <person name="Maetz-Rensing K."/>
            <person name="Leendertz F."/>
        </authorList>
    </citation>
    <scope>NUCLEOTIDE SEQUENCE [LARGE SCALE GENOMIC DNA]</scope>
    <source>
        <strain evidence="1 2">M3-1</strain>
    </source>
</reference>
<gene>
    <name evidence="1" type="ORF">SMIM3I_01981</name>
</gene>
<dbReference type="Proteomes" id="UP000075442">
    <property type="component" value="Unassembled WGS sequence"/>
</dbReference>
<protein>
    <submittedName>
        <fullName evidence="1">Competence-induced protein Ccs4</fullName>
    </submittedName>
</protein>
<dbReference type="EMBL" id="LROU01000126">
    <property type="protein sequence ID" value="KYF33483.1"/>
    <property type="molecule type" value="Genomic_DNA"/>
</dbReference>
<evidence type="ECO:0000313" key="1">
    <source>
        <dbReference type="EMBL" id="KYF33483.1"/>
    </source>
</evidence>
<accession>A0A150NJ57</accession>
<sequence length="126" mass="14804">MVVYLIAIPFVARFVLHPASYREQHQVVDRVKQETSDGDQIYIWDSHVQMYKESQRLSGSMFPSPLLYTSTEENKTSLINDLKENKPKVIVVNDKVAVWSEVETILKENYQQVKTDYSEFKIYKIK</sequence>
<evidence type="ECO:0000313" key="2">
    <source>
        <dbReference type="Proteomes" id="UP000075442"/>
    </source>
</evidence>
<organism evidence="1 2">
    <name type="scientific">Streptococcus mitis</name>
    <dbReference type="NCBI Taxonomy" id="28037"/>
    <lineage>
        <taxon>Bacteria</taxon>
        <taxon>Bacillati</taxon>
        <taxon>Bacillota</taxon>
        <taxon>Bacilli</taxon>
        <taxon>Lactobacillales</taxon>
        <taxon>Streptococcaceae</taxon>
        <taxon>Streptococcus</taxon>
        <taxon>Streptococcus mitis group</taxon>
    </lineage>
</organism>
<name>A0A150NJ57_STRMT</name>
<proteinExistence type="predicted"/>